<evidence type="ECO:0000313" key="3">
    <source>
        <dbReference type="EMBL" id="ELK06262.1"/>
    </source>
</evidence>
<feature type="compositionally biased region" description="Basic and acidic residues" evidence="1">
    <location>
        <begin position="1144"/>
        <end position="1160"/>
    </location>
</feature>
<feature type="compositionally biased region" description="Acidic residues" evidence="1">
    <location>
        <begin position="1249"/>
        <end position="1262"/>
    </location>
</feature>
<dbReference type="PANTHER" id="PTHR23034:SF2">
    <property type="entry name" value="GLUTAMATE-RICH PROTEIN 3"/>
    <property type="match status" value="1"/>
</dbReference>
<keyword evidence="4" id="KW-1185">Reference proteome</keyword>
<dbReference type="PANTHER" id="PTHR23034">
    <property type="entry name" value="GLUTAMATE-RICH PROTEIN 3"/>
    <property type="match status" value="1"/>
</dbReference>
<name>L5K4I3_PTEAL</name>
<feature type="compositionally biased region" description="Basic and acidic residues" evidence="1">
    <location>
        <begin position="1033"/>
        <end position="1055"/>
    </location>
</feature>
<feature type="compositionally biased region" description="Basic and acidic residues" evidence="1">
    <location>
        <begin position="841"/>
        <end position="868"/>
    </location>
</feature>
<reference evidence="4" key="1">
    <citation type="journal article" date="2013" name="Science">
        <title>Comparative analysis of bat genomes provides insight into the evolution of flight and immunity.</title>
        <authorList>
            <person name="Zhang G."/>
            <person name="Cowled C."/>
            <person name="Shi Z."/>
            <person name="Huang Z."/>
            <person name="Bishop-Lilly K.A."/>
            <person name="Fang X."/>
            <person name="Wynne J.W."/>
            <person name="Xiong Z."/>
            <person name="Baker M.L."/>
            <person name="Zhao W."/>
            <person name="Tachedjian M."/>
            <person name="Zhu Y."/>
            <person name="Zhou P."/>
            <person name="Jiang X."/>
            <person name="Ng J."/>
            <person name="Yang L."/>
            <person name="Wu L."/>
            <person name="Xiao J."/>
            <person name="Feng Y."/>
            <person name="Chen Y."/>
            <person name="Sun X."/>
            <person name="Zhang Y."/>
            <person name="Marsh G.A."/>
            <person name="Crameri G."/>
            <person name="Broder C.C."/>
            <person name="Frey K.G."/>
            <person name="Wang L.F."/>
            <person name="Wang J."/>
        </authorList>
    </citation>
    <scope>NUCLEOTIDE SEQUENCE [LARGE SCALE GENOMIC DNA]</scope>
</reference>
<feature type="region of interest" description="Disordered" evidence="1">
    <location>
        <begin position="504"/>
        <end position="626"/>
    </location>
</feature>
<dbReference type="EMBL" id="KB031032">
    <property type="protein sequence ID" value="ELK06262.1"/>
    <property type="molecule type" value="Genomic_DNA"/>
</dbReference>
<organism evidence="3 4">
    <name type="scientific">Pteropus alecto</name>
    <name type="common">Black flying fox</name>
    <dbReference type="NCBI Taxonomy" id="9402"/>
    <lineage>
        <taxon>Eukaryota</taxon>
        <taxon>Metazoa</taxon>
        <taxon>Chordata</taxon>
        <taxon>Craniata</taxon>
        <taxon>Vertebrata</taxon>
        <taxon>Euteleostomi</taxon>
        <taxon>Mammalia</taxon>
        <taxon>Eutheria</taxon>
        <taxon>Laurasiatheria</taxon>
        <taxon>Chiroptera</taxon>
        <taxon>Yinpterochiroptera</taxon>
        <taxon>Pteropodoidea</taxon>
        <taxon>Pteropodidae</taxon>
        <taxon>Pteropodinae</taxon>
        <taxon>Pteropus</taxon>
    </lineage>
</organism>
<feature type="compositionally biased region" description="Acidic residues" evidence="1">
    <location>
        <begin position="1012"/>
        <end position="1027"/>
    </location>
</feature>
<feature type="region of interest" description="Disordered" evidence="1">
    <location>
        <begin position="904"/>
        <end position="1172"/>
    </location>
</feature>
<feature type="compositionally biased region" description="Basic and acidic residues" evidence="1">
    <location>
        <begin position="798"/>
        <end position="808"/>
    </location>
</feature>
<feature type="compositionally biased region" description="Basic and acidic residues" evidence="1">
    <location>
        <begin position="1081"/>
        <end position="1117"/>
    </location>
</feature>
<evidence type="ECO:0000313" key="4">
    <source>
        <dbReference type="Proteomes" id="UP000010552"/>
    </source>
</evidence>
<feature type="compositionally biased region" description="Basic and acidic residues" evidence="1">
    <location>
        <begin position="421"/>
        <end position="431"/>
    </location>
</feature>
<feature type="region of interest" description="Disordered" evidence="1">
    <location>
        <begin position="1346"/>
        <end position="1429"/>
    </location>
</feature>
<feature type="compositionally biased region" description="Basic and acidic residues" evidence="1">
    <location>
        <begin position="1298"/>
        <end position="1316"/>
    </location>
</feature>
<gene>
    <name evidence="3" type="ORF">PAL_GLEAN10023872</name>
</gene>
<feature type="compositionally biased region" description="Basic and acidic residues" evidence="1">
    <location>
        <begin position="553"/>
        <end position="563"/>
    </location>
</feature>
<feature type="compositionally biased region" description="Acidic residues" evidence="1">
    <location>
        <begin position="912"/>
        <end position="926"/>
    </location>
</feature>
<dbReference type="InterPro" id="IPR048257">
    <property type="entry name" value="DUF4590"/>
</dbReference>
<feature type="compositionally biased region" description="Low complexity" evidence="1">
    <location>
        <begin position="568"/>
        <end position="580"/>
    </location>
</feature>
<evidence type="ECO:0000256" key="1">
    <source>
        <dbReference type="SAM" id="MobiDB-lite"/>
    </source>
</evidence>
<feature type="compositionally biased region" description="Basic and acidic residues" evidence="1">
    <location>
        <begin position="1400"/>
        <end position="1417"/>
    </location>
</feature>
<feature type="compositionally biased region" description="Polar residues" evidence="1">
    <location>
        <begin position="1370"/>
        <end position="1379"/>
    </location>
</feature>
<feature type="region of interest" description="Disordered" evidence="1">
    <location>
        <begin position="1456"/>
        <end position="1629"/>
    </location>
</feature>
<feature type="domain" description="DUF4590" evidence="2">
    <location>
        <begin position="301"/>
        <end position="413"/>
    </location>
</feature>
<dbReference type="Pfam" id="PF15257">
    <property type="entry name" value="DUF4590"/>
    <property type="match status" value="1"/>
</dbReference>
<feature type="compositionally biased region" description="Basic and acidic residues" evidence="1">
    <location>
        <begin position="1227"/>
        <end position="1243"/>
    </location>
</feature>
<accession>L5K4I3</accession>
<feature type="region of interest" description="Disordered" evidence="1">
    <location>
        <begin position="408"/>
        <end position="431"/>
    </location>
</feature>
<feature type="region of interest" description="Disordered" evidence="1">
    <location>
        <begin position="829"/>
        <end position="871"/>
    </location>
</feature>
<dbReference type="Proteomes" id="UP000010552">
    <property type="component" value="Unassembled WGS sequence"/>
</dbReference>
<feature type="compositionally biased region" description="Basic and acidic residues" evidence="1">
    <location>
        <begin position="531"/>
        <end position="546"/>
    </location>
</feature>
<sequence length="1629" mass="180293">MVSFFCFRLLAAYNSLTDKHLAGYFNNTRIRRHLLRSGLITRSGRILSEKEYKLNIMKRDHQKYIRECLAQAIFHKVLDMERCHQLEIKKKLEAFARKERIQRFKGEPMRWSGENNMPVLSPHPPVGPKTNRGHSVLVDEGHSSPTTLTAPRPYTAPGNMQPPIRLQPLPSNPAVGTVPKITSGSRSKTSLLEKEASFPIGGKKAVMKFRSSVDNSQGINRYQLLNLDCYMMPIPPPPPPHNGKSARENRPETWRKRRRFRPTTAPNGLEPLFTRDSRRIHKTPLHSNAVITMIYLGKNLHLSYDHPDFRDEIKVYQQHCGGENLCVYKGRLLEKETFQFISKRHHGFPFSLTFFLNGIQVNRLSSCCEYKHRKSSRLGGKRGYFGFVCVERSSPCYKCIIAMGLDKKPTSPKPRKQRSIQKREELEKGEGKLRKDRAYMIPRRNEMEGNKTSASVIFSAEEEKIGIEEVRTAIEEMQRRGKPGQAVWEDDHENLFKYEYEEDFEVDEEKQDEKANEGQDDDQMNGMSKSPSDDEKDHLHLEKESETSSQKALDADDNVKDEDVNNASSSSSRSHPYSSCSEDESALGDRKAYAENSPNESARSSPSRELSENDEPEKSYLPIDDSLKIEVEDQKLIKADMETKLLPTEEGLENVLEEETEKGTQMIAEGLSAKSREHVFKEEKETYKSKLWEGNTANVKDRKAGPCRVEKGVLDAQDRVSFLLNLKQATHNCTGFHLLPKHNPPGASQQTWASGDYSPETEGLQASLSILIGQIIAEAVEPDRRSPYDTESGVSSADEGKEHSRMPEMDPGAAPNRNLVVEEMETLNSIKESKPVTSEMYTREKEEAVEKDEVPQHRDADAPEEKGDATLWEKAGVNEVPLGEWNPTAEQLELVEQFTEEREIPQGIASGEEAEAEGDTGLDEEGKEAVRASGGRKEDEAPEEQALMQAVLETEKAASEEEWSSVLASKAPAQNSQCVQEAAALKEAVTPKGEAERGAAASEAGSEKPDAEDGAEEASTDLEDMGPEGDSASSREDGSEEAILKREEPVEERKAVTGSSASEKAEATKMGVSDSPEDVEREQVTTEVESNKEDDRKEISPEEFYAARERTKAERPKTPLGETESEREEVTRANALQDEDILEEGQKFKGGEGETMKEERPEEETQGPQNEMQCDVENEALMEASELIEDTRLQEDLLREREGTMSETAPGFEKSLENIIALRNEGGGERLREAGDMEHKGRAEPTCGENDDVAPSEQDEGLSPEGECPVGVSESNPASKVQTAEGMTTVAGKAQECVAKDKDGLAGLERKDKEESSQGQQEVGGIAMTQEDVPEGYSMMAEKLSGKVMNKDPEEEEDKGCTLGTGVMRNGNTEENGSLQEGAVVAEEDVHQEGGAAEMAEEKRKVLADSETAEGKTEANTASNFSDVAGEEIWHKADELLRKTAAAEKVVVEEIALSGEEVPAVEEATVTGASGTGVRTPLEPSDLEGKAPQLGQDQKRGEELSDLEGKAPQLGQDQKEGEELSDLEGKAPQLGQDQKRGEADTTQQAELVGEDVGVGSCVGGQESDQPEEFRLGLSQERASGPNRESPQDMETLPVKPDCTGTQEKQEHAAQIESENTDVSVSDMKG</sequence>
<dbReference type="eggNOG" id="ENOG502QVG1">
    <property type="taxonomic scope" value="Eukaryota"/>
</dbReference>
<dbReference type="STRING" id="9402.L5K4I3"/>
<dbReference type="InterPro" id="IPR027962">
    <property type="entry name" value="ERICH3"/>
</dbReference>
<feature type="compositionally biased region" description="Basic and acidic residues" evidence="1">
    <location>
        <begin position="927"/>
        <end position="939"/>
    </location>
</feature>
<feature type="compositionally biased region" description="Low complexity" evidence="1">
    <location>
        <begin position="1459"/>
        <end position="1473"/>
    </location>
</feature>
<feature type="region of interest" description="Disordered" evidence="1">
    <location>
        <begin position="782"/>
        <end position="814"/>
    </location>
</feature>
<evidence type="ECO:0000259" key="2">
    <source>
        <dbReference type="Pfam" id="PF15257"/>
    </source>
</evidence>
<protein>
    <recommendedName>
        <fullName evidence="2">DUF4590 domain-containing protein</fullName>
    </recommendedName>
</protein>
<feature type="compositionally biased region" description="Polar residues" evidence="1">
    <location>
        <begin position="1273"/>
        <end position="1286"/>
    </location>
</feature>
<feature type="region of interest" description="Disordered" evidence="1">
    <location>
        <begin position="1227"/>
        <end position="1333"/>
    </location>
</feature>
<feature type="compositionally biased region" description="Polar residues" evidence="1">
    <location>
        <begin position="596"/>
        <end position="608"/>
    </location>
</feature>
<proteinExistence type="predicted"/>
<feature type="compositionally biased region" description="Polar residues" evidence="1">
    <location>
        <begin position="829"/>
        <end position="840"/>
    </location>
</feature>
<dbReference type="InParanoid" id="L5K4I3"/>
<feature type="compositionally biased region" description="Basic and acidic residues" evidence="1">
    <location>
        <begin position="1497"/>
        <end position="1509"/>
    </location>
</feature>